<dbReference type="KEGG" id="rpd:RPD_2160"/>
<reference evidence="1 2" key="1">
    <citation type="submission" date="2006-03" db="EMBL/GenBank/DDBJ databases">
        <title>Complete sequence of Rhodopseudomonas palustris BisB5.</title>
        <authorList>
            <consortium name="US DOE Joint Genome Institute"/>
            <person name="Copeland A."/>
            <person name="Lucas S."/>
            <person name="Lapidus A."/>
            <person name="Barry K."/>
            <person name="Detter J.C."/>
            <person name="Glavina del Rio T."/>
            <person name="Hammon N."/>
            <person name="Israni S."/>
            <person name="Dalin E."/>
            <person name="Tice H."/>
            <person name="Pitluck S."/>
            <person name="Chain P."/>
            <person name="Malfatti S."/>
            <person name="Shin M."/>
            <person name="Vergez L."/>
            <person name="Schmutz J."/>
            <person name="Larimer F."/>
            <person name="Land M."/>
            <person name="Hauser L."/>
            <person name="Pelletier D.A."/>
            <person name="Kyrpides N."/>
            <person name="Lykidis A."/>
            <person name="Oda Y."/>
            <person name="Harwood C.S."/>
            <person name="Richardson P."/>
        </authorList>
    </citation>
    <scope>NUCLEOTIDE SEQUENCE [LARGE SCALE GENOMIC DNA]</scope>
    <source>
        <strain evidence="1 2">BisB5</strain>
    </source>
</reference>
<evidence type="ECO:0000313" key="2">
    <source>
        <dbReference type="Proteomes" id="UP000001818"/>
    </source>
</evidence>
<name>Q138U4_RHOPS</name>
<dbReference type="AlphaFoldDB" id="Q138U4"/>
<sequence length="114" mass="12303">MTAVHQIELFDPRLTPTATSEMLGDAGLRRAIAWMRSPSAGRYRSRGHGLPYVERIAECGDGRPAWLIDDGGTRIVVVGGLVWRPEDLVFAAPHLRTAAAEAVARLDLPSAIAS</sequence>
<dbReference type="EMBL" id="CP000283">
    <property type="protein sequence ID" value="ABE39395.1"/>
    <property type="molecule type" value="Genomic_DNA"/>
</dbReference>
<dbReference type="STRING" id="316057.RPD_2160"/>
<gene>
    <name evidence="1" type="ordered locus">RPD_2160</name>
</gene>
<dbReference type="Proteomes" id="UP000001818">
    <property type="component" value="Chromosome"/>
</dbReference>
<evidence type="ECO:0000313" key="1">
    <source>
        <dbReference type="EMBL" id="ABE39395.1"/>
    </source>
</evidence>
<proteinExistence type="predicted"/>
<protein>
    <submittedName>
        <fullName evidence="1">Uncharacterized protein</fullName>
    </submittedName>
</protein>
<organism evidence="1 2">
    <name type="scientific">Rhodopseudomonas palustris (strain BisB5)</name>
    <dbReference type="NCBI Taxonomy" id="316057"/>
    <lineage>
        <taxon>Bacteria</taxon>
        <taxon>Pseudomonadati</taxon>
        <taxon>Pseudomonadota</taxon>
        <taxon>Alphaproteobacteria</taxon>
        <taxon>Hyphomicrobiales</taxon>
        <taxon>Nitrobacteraceae</taxon>
        <taxon>Rhodopseudomonas</taxon>
    </lineage>
</organism>
<accession>Q138U4</accession>
<dbReference type="HOGENOM" id="CLU_2119224_0_0_5"/>
<dbReference type="BioCyc" id="RPAL316057:RPD_RS10845-MONOMER"/>